<proteinExistence type="evidence at transcript level"/>
<protein>
    <submittedName>
        <fullName evidence="1">Uncharacterized protein</fullName>
    </submittedName>
</protein>
<reference evidence="1" key="1">
    <citation type="submission" date="2016-09" db="EMBL/GenBank/DDBJ databases">
        <authorList>
            <person name="Capua I."/>
            <person name="De Benedictis P."/>
            <person name="Joannis T."/>
            <person name="Lombin L.H."/>
            <person name="Cattoli G."/>
        </authorList>
    </citation>
    <scope>NUCLEOTIDE SEQUENCE</scope>
</reference>
<sequence>RLLLLEGTTLKKVGGAVMTAIMGLRVQQLFSLHGKKGKRAFINMRLCSVATDVICKKLGVDLSDAQGFIQRWLPGSTDRGGGRKRRFAESLLI</sequence>
<dbReference type="EMBL" id="GFAA01002684">
    <property type="protein sequence ID" value="JAU00751.1"/>
    <property type="molecule type" value="mRNA"/>
</dbReference>
<evidence type="ECO:0000313" key="1">
    <source>
        <dbReference type="EMBL" id="JAU00751.1"/>
    </source>
</evidence>
<reference evidence="1" key="2">
    <citation type="journal article" date="2017" name="Front. Cell. Infect. Microbiol.">
        <title>Analysis of the Salivary Gland Transcriptome of Unfed and Partially Fed Amblyomma sculptum Ticks and Descriptive Proteome of the Saliva.</title>
        <authorList>
            <person name="Esteves E."/>
            <person name="Maruyama S.R."/>
            <person name="Kawahara R."/>
            <person name="Fujita A."/>
            <person name="Martins L.A."/>
            <person name="Righi A.A."/>
            <person name="Costa F.B."/>
            <person name="Palmisano G."/>
            <person name="Labruna M.B."/>
            <person name="Sa-Nunes A."/>
            <person name="Ribeiro J.M.C."/>
            <person name="Fogaca A.C."/>
        </authorList>
    </citation>
    <scope>NUCLEOTIDE SEQUENCE</scope>
</reference>
<accession>A0A1E1XN33</accession>
<name>A0A1E1XN33_AMBSC</name>
<organism evidence="1">
    <name type="scientific">Amblyomma sculptum</name>
    <name type="common">Tick</name>
    <dbReference type="NCBI Taxonomy" id="1581419"/>
    <lineage>
        <taxon>Eukaryota</taxon>
        <taxon>Metazoa</taxon>
        <taxon>Ecdysozoa</taxon>
        <taxon>Arthropoda</taxon>
        <taxon>Chelicerata</taxon>
        <taxon>Arachnida</taxon>
        <taxon>Acari</taxon>
        <taxon>Parasitiformes</taxon>
        <taxon>Ixodida</taxon>
        <taxon>Ixodoidea</taxon>
        <taxon>Ixodidae</taxon>
        <taxon>Amblyomminae</taxon>
        <taxon>Amblyomma</taxon>
    </lineage>
</organism>
<feature type="non-terminal residue" evidence="1">
    <location>
        <position position="1"/>
    </location>
</feature>
<dbReference type="AlphaFoldDB" id="A0A1E1XN33"/>